<keyword evidence="2" id="KW-1133">Transmembrane helix</keyword>
<dbReference type="Proteomes" id="UP001165085">
    <property type="component" value="Unassembled WGS sequence"/>
</dbReference>
<dbReference type="EMBL" id="BRXY01000351">
    <property type="protein sequence ID" value="GMH89136.1"/>
    <property type="molecule type" value="Genomic_DNA"/>
</dbReference>
<evidence type="ECO:0000256" key="2">
    <source>
        <dbReference type="SAM" id="Phobius"/>
    </source>
</evidence>
<dbReference type="OrthoDB" id="10395361at2759"/>
<feature type="region of interest" description="Disordered" evidence="1">
    <location>
        <begin position="120"/>
        <end position="142"/>
    </location>
</feature>
<comment type="caution">
    <text evidence="3">The sequence shown here is derived from an EMBL/GenBank/DDBJ whole genome shotgun (WGS) entry which is preliminary data.</text>
</comment>
<protein>
    <submittedName>
        <fullName evidence="3">Uncharacterized protein</fullName>
    </submittedName>
</protein>
<keyword evidence="2" id="KW-0472">Membrane</keyword>
<name>A0A9W7BEL9_9STRA</name>
<organism evidence="3 4">
    <name type="scientific">Triparma strigata</name>
    <dbReference type="NCBI Taxonomy" id="1606541"/>
    <lineage>
        <taxon>Eukaryota</taxon>
        <taxon>Sar</taxon>
        <taxon>Stramenopiles</taxon>
        <taxon>Ochrophyta</taxon>
        <taxon>Bolidophyceae</taxon>
        <taxon>Parmales</taxon>
        <taxon>Triparmaceae</taxon>
        <taxon>Triparma</taxon>
    </lineage>
</organism>
<reference evidence="4" key="1">
    <citation type="journal article" date="2023" name="Commun. Biol.">
        <title>Genome analysis of Parmales, the sister group of diatoms, reveals the evolutionary specialization of diatoms from phago-mixotrophs to photoautotrophs.</title>
        <authorList>
            <person name="Ban H."/>
            <person name="Sato S."/>
            <person name="Yoshikawa S."/>
            <person name="Yamada K."/>
            <person name="Nakamura Y."/>
            <person name="Ichinomiya M."/>
            <person name="Sato N."/>
            <person name="Blanc-Mathieu R."/>
            <person name="Endo H."/>
            <person name="Kuwata A."/>
            <person name="Ogata H."/>
        </authorList>
    </citation>
    <scope>NUCLEOTIDE SEQUENCE [LARGE SCALE GENOMIC DNA]</scope>
    <source>
        <strain evidence="4">NIES 3701</strain>
    </source>
</reference>
<feature type="compositionally biased region" description="Basic and acidic residues" evidence="1">
    <location>
        <begin position="128"/>
        <end position="142"/>
    </location>
</feature>
<keyword evidence="2" id="KW-0812">Transmembrane</keyword>
<evidence type="ECO:0000313" key="4">
    <source>
        <dbReference type="Proteomes" id="UP001165085"/>
    </source>
</evidence>
<dbReference type="AlphaFoldDB" id="A0A9W7BEL9"/>
<evidence type="ECO:0000313" key="3">
    <source>
        <dbReference type="EMBL" id="GMH89136.1"/>
    </source>
</evidence>
<feature type="transmembrane region" description="Helical" evidence="2">
    <location>
        <begin position="39"/>
        <end position="59"/>
    </location>
</feature>
<gene>
    <name evidence="3" type="ORF">TrST_g3308</name>
</gene>
<evidence type="ECO:0000256" key="1">
    <source>
        <dbReference type="SAM" id="MobiDB-lite"/>
    </source>
</evidence>
<keyword evidence="4" id="KW-1185">Reference proteome</keyword>
<accession>A0A9W7BEL9</accession>
<sequence length="142" mass="15978">MSGVFRSILSALGAPPIPAKIPSIRDERPVMISVKSMRYVYASVVVGSLIGGYAMMSLVEKLNQNRTDSDPSFRRRQLTPAERELAEQQRAAILQMRKRAKEATWQENLSAASAATAEFMVPPSVRAEQQREKDWEERSRGR</sequence>
<proteinExistence type="predicted"/>